<dbReference type="RefSeq" id="WP_133586180.1">
    <property type="nucleotide sequence ID" value="NZ_SNYV01000017.1"/>
</dbReference>
<name>A0A4R6WCE9_9SPHI</name>
<evidence type="ECO:0008006" key="4">
    <source>
        <dbReference type="Google" id="ProtNLM"/>
    </source>
</evidence>
<keyword evidence="3" id="KW-1185">Reference proteome</keyword>
<sequence>MRKRRFAAGFIACMLAVFLGNAQTKEWRPVYTSRWGHLFSTPENKEAILGVFCTEASITVLDSTRTHYRIRVSNGDIGYIPKQPLDTRMFGKKSAGEPAQYFYRGEEGYQGPHLYVEAAELRVRDQPSVEGKIVRKARLNEHISLDYYPLYNDGWVYIGDHFHEQPEYIQAKYLGMGFTYQQLLDAYLKVKGKDMTEELNAVSRLREIAWSGTKEEMLQALNYYKESWERSGQTNAKVDIDFELLLASKLQNLDYEVYEKEMRRLSMYYLVQGRRLWDGKISEREAADLNLKKVKDIPDSPECGWEPLYFYRSPDIILAFEEDYPSKNKMVGSVYSMTFAEQQAVVLGKEIIDGSYSERDFVSKFGHLLSVDWTNMPHYYRIANGDAGFFAIRFKDGVPVSFESVYYC</sequence>
<proteinExistence type="predicted"/>
<comment type="caution">
    <text evidence="2">The sequence shown here is derived from an EMBL/GenBank/DDBJ whole genome shotgun (WGS) entry which is preliminary data.</text>
</comment>
<dbReference type="Proteomes" id="UP000295292">
    <property type="component" value="Unassembled WGS sequence"/>
</dbReference>
<protein>
    <recommendedName>
        <fullName evidence="4">SH3 domain-containing protein</fullName>
    </recommendedName>
</protein>
<dbReference type="AlphaFoldDB" id="A0A4R6WCE9"/>
<feature type="signal peptide" evidence="1">
    <location>
        <begin position="1"/>
        <end position="22"/>
    </location>
</feature>
<reference evidence="2 3" key="1">
    <citation type="submission" date="2019-03" db="EMBL/GenBank/DDBJ databases">
        <title>Genomic Encyclopedia of Archaeal and Bacterial Type Strains, Phase II (KMG-II): from individual species to whole genera.</title>
        <authorList>
            <person name="Goeker M."/>
        </authorList>
    </citation>
    <scope>NUCLEOTIDE SEQUENCE [LARGE SCALE GENOMIC DNA]</scope>
    <source>
        <strain evidence="2 3">DSM 28353</strain>
    </source>
</reference>
<keyword evidence="1" id="KW-0732">Signal</keyword>
<evidence type="ECO:0000256" key="1">
    <source>
        <dbReference type="SAM" id="SignalP"/>
    </source>
</evidence>
<feature type="chain" id="PRO_5020485806" description="SH3 domain-containing protein" evidence="1">
    <location>
        <begin position="23"/>
        <end position="408"/>
    </location>
</feature>
<dbReference type="OrthoDB" id="695178at2"/>
<evidence type="ECO:0000313" key="3">
    <source>
        <dbReference type="Proteomes" id="UP000295292"/>
    </source>
</evidence>
<accession>A0A4R6WCE9</accession>
<gene>
    <name evidence="2" type="ORF">CLV99_4029</name>
</gene>
<evidence type="ECO:0000313" key="2">
    <source>
        <dbReference type="EMBL" id="TDQ75424.1"/>
    </source>
</evidence>
<organism evidence="2 3">
    <name type="scientific">Sphingobacterium yanglingense</name>
    <dbReference type="NCBI Taxonomy" id="1437280"/>
    <lineage>
        <taxon>Bacteria</taxon>
        <taxon>Pseudomonadati</taxon>
        <taxon>Bacteroidota</taxon>
        <taxon>Sphingobacteriia</taxon>
        <taxon>Sphingobacteriales</taxon>
        <taxon>Sphingobacteriaceae</taxon>
        <taxon>Sphingobacterium</taxon>
    </lineage>
</organism>
<dbReference type="EMBL" id="SNYV01000017">
    <property type="protein sequence ID" value="TDQ75424.1"/>
    <property type="molecule type" value="Genomic_DNA"/>
</dbReference>